<keyword evidence="2" id="KW-1185">Reference proteome</keyword>
<protein>
    <submittedName>
        <fullName evidence="1">Uncharacterized protein</fullName>
    </submittedName>
</protein>
<dbReference type="Proteomes" id="UP000621210">
    <property type="component" value="Unassembled WGS sequence"/>
</dbReference>
<name>A0A926L618_9ACTN</name>
<comment type="caution">
    <text evidence="1">The sequence shown here is derived from an EMBL/GenBank/DDBJ whole genome shotgun (WGS) entry which is preliminary data.</text>
</comment>
<evidence type="ECO:0000313" key="1">
    <source>
        <dbReference type="EMBL" id="MBD0422084.1"/>
    </source>
</evidence>
<dbReference type="EMBL" id="JACVQF010000205">
    <property type="protein sequence ID" value="MBD0422084.1"/>
    <property type="molecule type" value="Genomic_DNA"/>
</dbReference>
<gene>
    <name evidence="1" type="ORF">H0H10_23510</name>
</gene>
<accession>A0A926L618</accession>
<dbReference type="AlphaFoldDB" id="A0A926L618"/>
<evidence type="ECO:0000313" key="2">
    <source>
        <dbReference type="Proteomes" id="UP000621210"/>
    </source>
</evidence>
<dbReference type="RefSeq" id="WP_188183067.1">
    <property type="nucleotide sequence ID" value="NZ_JACVQF010000205.1"/>
</dbReference>
<proteinExistence type="predicted"/>
<sequence>MPPSAAESIARSCTDRDGFEHVSVHPSALPHPVVGFYVQAGSLEEAESAALSLWGHASSAVVELQAWEPTRAEVPLFRPDLETGPLPGLGWTE</sequence>
<reference evidence="1" key="2">
    <citation type="submission" date="2020-09" db="EMBL/GenBank/DDBJ databases">
        <authorList>
            <person name="Luo X."/>
        </authorList>
    </citation>
    <scope>NUCLEOTIDE SEQUENCE</scope>
    <source>
        <strain evidence="1">TRM S81-3</strain>
    </source>
</reference>
<organism evidence="1 2">
    <name type="scientific">Streptomyces griseicoloratus</name>
    <dbReference type="NCBI Taxonomy" id="2752516"/>
    <lineage>
        <taxon>Bacteria</taxon>
        <taxon>Bacillati</taxon>
        <taxon>Actinomycetota</taxon>
        <taxon>Actinomycetes</taxon>
        <taxon>Kitasatosporales</taxon>
        <taxon>Streptomycetaceae</taxon>
        <taxon>Streptomyces</taxon>
    </lineage>
</organism>
<reference evidence="1" key="1">
    <citation type="submission" date="2020-09" db="EMBL/GenBank/DDBJ databases">
        <title>Streptomyces grisecoloratus sp. nov., isolated from cotton soil.</title>
        <authorList>
            <person name="Xing L."/>
        </authorList>
    </citation>
    <scope>NUCLEOTIDE SEQUENCE</scope>
    <source>
        <strain evidence="1">TRM S81-3</strain>
    </source>
</reference>